<evidence type="ECO:0000313" key="7">
    <source>
        <dbReference type="Proteomes" id="UP000824469"/>
    </source>
</evidence>
<dbReference type="InterPro" id="IPR007867">
    <property type="entry name" value="GMC_OxRtase_C"/>
</dbReference>
<dbReference type="EMBL" id="JAHRHJ020000009">
    <property type="protein sequence ID" value="KAH9302447.1"/>
    <property type="molecule type" value="Genomic_DNA"/>
</dbReference>
<evidence type="ECO:0000256" key="1">
    <source>
        <dbReference type="ARBA" id="ARBA00010790"/>
    </source>
</evidence>
<dbReference type="PIRSF" id="PIRSF000137">
    <property type="entry name" value="Alcohol_oxidase"/>
    <property type="match status" value="1"/>
</dbReference>
<dbReference type="Pfam" id="PF00732">
    <property type="entry name" value="GMC_oxred_N"/>
    <property type="match status" value="1"/>
</dbReference>
<feature type="binding site" evidence="3">
    <location>
        <position position="94"/>
    </location>
    <ligand>
        <name>FAD</name>
        <dbReference type="ChEBI" id="CHEBI:57692"/>
    </ligand>
</feature>
<feature type="binding site" evidence="3">
    <location>
        <begin position="449"/>
        <end position="450"/>
    </location>
    <ligand>
        <name>FAD</name>
        <dbReference type="ChEBI" id="CHEBI:57692"/>
    </ligand>
</feature>
<comment type="similarity">
    <text evidence="1">Belongs to the GMC oxidoreductase family.</text>
</comment>
<protein>
    <recommendedName>
        <fullName evidence="5">Glucose-methanol-choline oxidoreductase N-terminal domain-containing protein</fullName>
    </recommendedName>
</protein>
<feature type="binding site" evidence="3">
    <location>
        <begin position="489"/>
        <end position="490"/>
    </location>
    <ligand>
        <name>FAD</name>
        <dbReference type="ChEBI" id="CHEBI:57692"/>
    </ligand>
</feature>
<dbReference type="InterPro" id="IPR012132">
    <property type="entry name" value="GMC_OxRdtase"/>
</dbReference>
<name>A0AA38CME7_TAXCH</name>
<dbReference type="GO" id="GO:0016614">
    <property type="term" value="F:oxidoreductase activity, acting on CH-OH group of donors"/>
    <property type="evidence" value="ECO:0007669"/>
    <property type="project" value="InterPro"/>
</dbReference>
<dbReference type="SUPFAM" id="SSF54373">
    <property type="entry name" value="FAD-linked reductases, C-terminal domain"/>
    <property type="match status" value="1"/>
</dbReference>
<dbReference type="Gene3D" id="3.30.410.40">
    <property type="match status" value="1"/>
</dbReference>
<keyword evidence="4" id="KW-1015">Disulfide bond</keyword>
<organism evidence="6 7">
    <name type="scientific">Taxus chinensis</name>
    <name type="common">Chinese yew</name>
    <name type="synonym">Taxus wallichiana var. chinensis</name>
    <dbReference type="NCBI Taxonomy" id="29808"/>
    <lineage>
        <taxon>Eukaryota</taxon>
        <taxon>Viridiplantae</taxon>
        <taxon>Streptophyta</taxon>
        <taxon>Embryophyta</taxon>
        <taxon>Tracheophyta</taxon>
        <taxon>Spermatophyta</taxon>
        <taxon>Pinopsida</taxon>
        <taxon>Pinidae</taxon>
        <taxon>Conifers II</taxon>
        <taxon>Cupressales</taxon>
        <taxon>Taxaceae</taxon>
        <taxon>Taxus</taxon>
    </lineage>
</organism>
<dbReference type="InterPro" id="IPR051871">
    <property type="entry name" value="GMC_Oxidoreductase-Related"/>
</dbReference>
<accession>A0AA38CME7</accession>
<feature type="domain" description="Glucose-methanol-choline oxidoreductase N-terminal" evidence="5">
    <location>
        <begin position="254"/>
        <end position="268"/>
    </location>
</feature>
<keyword evidence="2" id="KW-0732">Signal</keyword>
<dbReference type="PANTHER" id="PTHR45968">
    <property type="entry name" value="OSJNBA0019K04.7 PROTEIN"/>
    <property type="match status" value="1"/>
</dbReference>
<dbReference type="GO" id="GO:0050660">
    <property type="term" value="F:flavin adenine dinucleotide binding"/>
    <property type="evidence" value="ECO:0007669"/>
    <property type="project" value="InterPro"/>
</dbReference>
<dbReference type="Gene3D" id="3.50.50.60">
    <property type="entry name" value="FAD/NAD(P)-binding domain"/>
    <property type="match status" value="1"/>
</dbReference>
<keyword evidence="3" id="KW-0285">Flavoprotein</keyword>
<feature type="non-terminal residue" evidence="6">
    <location>
        <position position="510"/>
    </location>
</feature>
<sequence>EFPYPFMTVNAEKAAARTYDYIIVGGGTAGCPLAATLSQNYSVLVLERGGSPYGNPDIENADAYGKPLRETNNYTSIAQEFVSEDGVQLHRARVLGGGTALNAGFYSRASLKYIRDMRWDERIVNQSYEWVEKQNAFKPNRLSRWSSTFQNALLEAGVLPYNGYTVDHVEGTKISASTFDNSGKRHTAADLLKNANPQNIVVLLNATASRILFHSASGNPKAYGIEFMSAINGLYYKVSLNRLSGRSEIILSAGSIGSPQLLLLSGIGSSKHLKEFNIPVLLDLSSVGKGVQDNPGTGLRVESPIPLEISSIQVVAIVNNSQAYIESSSSFEQVAINGTSGSTRTQYWGGIFEKIAFPLSRGNLRLQSKDPRDNPSVRYNYFSHPHDLQTCVQALKVISKLSETASIQNFTFKTKPSGTKELRFIGMTFPQKDDKTIAKICFDNLYTIWHFHGGCHIGSVIDQKYRVKGVHGLRIADGSTFKDSPGTNPQATTMMLGRYIALKILQEHLR</sequence>
<dbReference type="PANTHER" id="PTHR45968:SF3">
    <property type="entry name" value="OS04G0573100 PROTEIN"/>
    <property type="match status" value="1"/>
</dbReference>
<dbReference type="Proteomes" id="UP000824469">
    <property type="component" value="Unassembled WGS sequence"/>
</dbReference>
<evidence type="ECO:0000259" key="5">
    <source>
        <dbReference type="PROSITE" id="PS00624"/>
    </source>
</evidence>
<feature type="binding site" evidence="3">
    <location>
        <position position="478"/>
    </location>
    <ligand>
        <name>FAD</name>
        <dbReference type="ChEBI" id="CHEBI:57692"/>
    </ligand>
</feature>
<dbReference type="InterPro" id="IPR000172">
    <property type="entry name" value="GMC_OxRdtase_N"/>
</dbReference>
<dbReference type="InterPro" id="IPR036188">
    <property type="entry name" value="FAD/NAD-bd_sf"/>
</dbReference>
<keyword evidence="3" id="KW-0274">FAD</keyword>
<proteinExistence type="inferred from homology"/>
<evidence type="ECO:0000256" key="2">
    <source>
        <dbReference type="ARBA" id="ARBA00022729"/>
    </source>
</evidence>
<dbReference type="OMA" id="LADHMIF"/>
<evidence type="ECO:0000313" key="6">
    <source>
        <dbReference type="EMBL" id="KAH9302447.1"/>
    </source>
</evidence>
<reference evidence="6 7" key="1">
    <citation type="journal article" date="2021" name="Nat. Plants">
        <title>The Taxus genome provides insights into paclitaxel biosynthesis.</title>
        <authorList>
            <person name="Xiong X."/>
            <person name="Gou J."/>
            <person name="Liao Q."/>
            <person name="Li Y."/>
            <person name="Zhou Q."/>
            <person name="Bi G."/>
            <person name="Li C."/>
            <person name="Du R."/>
            <person name="Wang X."/>
            <person name="Sun T."/>
            <person name="Guo L."/>
            <person name="Liang H."/>
            <person name="Lu P."/>
            <person name="Wu Y."/>
            <person name="Zhang Z."/>
            <person name="Ro D.K."/>
            <person name="Shang Y."/>
            <person name="Huang S."/>
            <person name="Yan J."/>
        </authorList>
    </citation>
    <scope>NUCLEOTIDE SEQUENCE [LARGE SCALE GENOMIC DNA]</scope>
    <source>
        <strain evidence="6">Ta-2019</strain>
    </source>
</reference>
<gene>
    <name evidence="6" type="ORF">KI387_014030</name>
</gene>
<dbReference type="Pfam" id="PF05199">
    <property type="entry name" value="GMC_oxred_C"/>
    <property type="match status" value="1"/>
</dbReference>
<comment type="caution">
    <text evidence="6">The sequence shown here is derived from an EMBL/GenBank/DDBJ whole genome shotgun (WGS) entry which is preliminary data.</text>
</comment>
<evidence type="ECO:0000256" key="4">
    <source>
        <dbReference type="PIRSR" id="PIRSR000137-3"/>
    </source>
</evidence>
<keyword evidence="7" id="KW-1185">Reference proteome</keyword>
<dbReference type="PROSITE" id="PS00624">
    <property type="entry name" value="GMC_OXRED_2"/>
    <property type="match status" value="1"/>
</dbReference>
<evidence type="ECO:0000256" key="3">
    <source>
        <dbReference type="PIRSR" id="PIRSR000137-2"/>
    </source>
</evidence>
<dbReference type="SUPFAM" id="SSF51905">
    <property type="entry name" value="FAD/NAD(P)-binding domain"/>
    <property type="match status" value="1"/>
</dbReference>
<comment type="cofactor">
    <cofactor evidence="3">
        <name>FAD</name>
        <dbReference type="ChEBI" id="CHEBI:57692"/>
    </cofactor>
</comment>
<feature type="disulfide bond" evidence="4">
    <location>
        <begin position="391"/>
        <end position="441"/>
    </location>
</feature>
<dbReference type="AlphaFoldDB" id="A0AA38CME7"/>